<dbReference type="Proteomes" id="UP000277766">
    <property type="component" value="Unassembled WGS sequence"/>
</dbReference>
<keyword evidence="1" id="KW-0175">Coiled coil</keyword>
<dbReference type="AlphaFoldDB" id="A0A431VL08"/>
<organism evidence="2 3">
    <name type="scientific">Deinococcus radiophilus</name>
    <dbReference type="NCBI Taxonomy" id="32062"/>
    <lineage>
        <taxon>Bacteria</taxon>
        <taxon>Thermotogati</taxon>
        <taxon>Deinococcota</taxon>
        <taxon>Deinococci</taxon>
        <taxon>Deinococcales</taxon>
        <taxon>Deinococcaceae</taxon>
        <taxon>Deinococcus</taxon>
    </lineage>
</organism>
<evidence type="ECO:0000256" key="1">
    <source>
        <dbReference type="SAM" id="Coils"/>
    </source>
</evidence>
<gene>
    <name evidence="2" type="ORF">EJ104_12565</name>
</gene>
<evidence type="ECO:0000313" key="2">
    <source>
        <dbReference type="EMBL" id="RTR23124.1"/>
    </source>
</evidence>
<feature type="coiled-coil region" evidence="1">
    <location>
        <begin position="42"/>
        <end position="69"/>
    </location>
</feature>
<name>A0A431VL08_9DEIO</name>
<sequence length="73" mass="8150">MRVILNLQNGQGQTLELSPEQIQTLGLNDLTPGETVTATIRREAGDERAVRLEQALEELMQEQAGLYRRLSDA</sequence>
<keyword evidence="3" id="KW-1185">Reference proteome</keyword>
<dbReference type="RefSeq" id="WP_126353334.1">
    <property type="nucleotide sequence ID" value="NZ_CP086384.1"/>
</dbReference>
<accession>A0A431VL08</accession>
<protein>
    <submittedName>
        <fullName evidence="2">Uncharacterized protein</fullName>
    </submittedName>
</protein>
<evidence type="ECO:0000313" key="3">
    <source>
        <dbReference type="Proteomes" id="UP000277766"/>
    </source>
</evidence>
<comment type="caution">
    <text evidence="2">The sequence shown here is derived from an EMBL/GenBank/DDBJ whole genome shotgun (WGS) entry which is preliminary data.</text>
</comment>
<dbReference type="EMBL" id="RXPE01000042">
    <property type="protein sequence ID" value="RTR23124.1"/>
    <property type="molecule type" value="Genomic_DNA"/>
</dbReference>
<proteinExistence type="predicted"/>
<reference evidence="2 3" key="1">
    <citation type="submission" date="2018-12" db="EMBL/GenBank/DDBJ databases">
        <title>Deinococcus radiophilus ATCC 27603 genome sequencing and assembly.</title>
        <authorList>
            <person name="Maclea K.S."/>
            <person name="Maynard C.R."/>
        </authorList>
    </citation>
    <scope>NUCLEOTIDE SEQUENCE [LARGE SCALE GENOMIC DNA]</scope>
    <source>
        <strain evidence="2 3">ATCC 27603</strain>
    </source>
</reference>